<dbReference type="InterPro" id="IPR000362">
    <property type="entry name" value="Fumarate_lyase_fam"/>
</dbReference>
<feature type="binding site" evidence="4">
    <location>
        <begin position="100"/>
        <end position="102"/>
    </location>
    <ligand>
        <name>substrate</name>
    </ligand>
</feature>
<evidence type="ECO:0000256" key="3">
    <source>
        <dbReference type="ARBA" id="ARBA00023239"/>
    </source>
</evidence>
<evidence type="ECO:0000259" key="5">
    <source>
        <dbReference type="Pfam" id="PF00206"/>
    </source>
</evidence>
<dbReference type="GO" id="GO:0006099">
    <property type="term" value="P:tricarboxylic acid cycle"/>
    <property type="evidence" value="ECO:0007669"/>
    <property type="project" value="UniProtKB-UniRule"/>
</dbReference>
<feature type="active site" evidence="4">
    <location>
        <position position="320"/>
    </location>
</feature>
<feature type="binding site" evidence="4">
    <location>
        <begin position="141"/>
        <end position="143"/>
    </location>
    <ligand>
        <name>substrate</name>
    </ligand>
</feature>
<dbReference type="OrthoDB" id="9802809at2"/>
<dbReference type="PANTHER" id="PTHR11444:SF1">
    <property type="entry name" value="FUMARATE HYDRATASE, MITOCHONDRIAL"/>
    <property type="match status" value="1"/>
</dbReference>
<name>A0A7X2D233_9PROT</name>
<dbReference type="UniPathway" id="UPA00223">
    <property type="reaction ID" value="UER01007"/>
</dbReference>
<dbReference type="SUPFAM" id="SSF48557">
    <property type="entry name" value="L-aspartase-like"/>
    <property type="match status" value="1"/>
</dbReference>
<dbReference type="GO" id="GO:0004333">
    <property type="term" value="F:fumarate hydratase activity"/>
    <property type="evidence" value="ECO:0007669"/>
    <property type="project" value="UniProtKB-UniRule"/>
</dbReference>
<comment type="subcellular location">
    <subcellularLocation>
        <location evidence="4">Cytoplasm</location>
    </subcellularLocation>
</comment>
<dbReference type="Pfam" id="PF10415">
    <property type="entry name" value="FumaraseC_C"/>
    <property type="match status" value="1"/>
</dbReference>
<keyword evidence="8" id="KW-1185">Reference proteome</keyword>
<comment type="subunit">
    <text evidence="4">Homotetramer.</text>
</comment>
<dbReference type="PRINTS" id="PR00149">
    <property type="entry name" value="FUMRATELYASE"/>
</dbReference>
<feature type="domain" description="Fumarate lyase N-terminal" evidence="5">
    <location>
        <begin position="15"/>
        <end position="344"/>
    </location>
</feature>
<feature type="binding site" evidence="4">
    <location>
        <begin position="326"/>
        <end position="328"/>
    </location>
    <ligand>
        <name>substrate</name>
    </ligand>
</feature>
<dbReference type="RefSeq" id="WP_153341779.1">
    <property type="nucleotide sequence ID" value="NZ_WIVE01000009.1"/>
</dbReference>
<dbReference type="EMBL" id="WIVE01000009">
    <property type="protein sequence ID" value="MQX35859.1"/>
    <property type="molecule type" value="Genomic_DNA"/>
</dbReference>
<dbReference type="Gene3D" id="1.10.275.10">
    <property type="entry name" value="Fumarase/aspartase (N-terminal domain)"/>
    <property type="match status" value="1"/>
</dbReference>
<feature type="binding site" evidence="4">
    <location>
        <position position="189"/>
    </location>
    <ligand>
        <name>substrate</name>
    </ligand>
</feature>
<keyword evidence="2 4" id="KW-0816">Tricarboxylic acid cycle</keyword>
<dbReference type="InterPro" id="IPR018951">
    <property type="entry name" value="Fumarase_C_C"/>
</dbReference>
<evidence type="ECO:0000256" key="1">
    <source>
        <dbReference type="ARBA" id="ARBA00009084"/>
    </source>
</evidence>
<comment type="similarity">
    <text evidence="1 4">Belongs to the class-II fumarase/aspartase family. Fumarase subfamily.</text>
</comment>
<reference evidence="7 8" key="1">
    <citation type="submission" date="2019-10" db="EMBL/GenBank/DDBJ databases">
        <title>Draft whole-genome sequence of the purple nonsulfur photosynthetic bacterium Roseospira navarrensis DSM 15114.</title>
        <authorList>
            <person name="Kyndt J.A."/>
            <person name="Meyer T.E."/>
        </authorList>
    </citation>
    <scope>NUCLEOTIDE SEQUENCE [LARGE SCALE GENOMIC DNA]</scope>
    <source>
        <strain evidence="7 8">DSM 15114</strain>
    </source>
</reference>
<comment type="function">
    <text evidence="4">Involved in the TCA cycle. Catalyzes the stereospecific interconversion of fumarate to L-malate.</text>
</comment>
<sequence>MSGPHDREERDSLGPVRVPADRYWGAQTQRALENFPIGTERLPPGLIHALGLQKQAAARANVAVEALDPELGAAIEAAAREVADGLLDDHFPLPVWQSGSGTQTNMNANEVIANRANERLGQPLGAKAPVHPNDHVNRSQSSNDTIPTVMHLAALLALRDHLSPALDHLANSLSERAAAFGDRVKSGRTHLQDAVPVTLRQEFQGYAAQVEGAAGRLRRLSTDLLPLAQGGTAVGSGLNCPPGFVPRFLAEVGGLTGLDVTEAPDHFAANAAHDVFVDLSGALGGTAAALAKIAGDIRFMGCGPRCGIGELALPANEPGSSIMPGKVNPSQIEALLMVCAQVAGHHVTVQQAAAGGQMELNTGKPVIIHAVLSSIRLLGDTARSFADRCVAGLTPEDDRLAEMAGRSLMLVTALAPAVGYDRAAEAAHKAAHEGTTLREAVLTLDLLDAESFDRLVDPLAMATGAGG</sequence>
<keyword evidence="4" id="KW-0963">Cytoplasm</keyword>
<dbReference type="FunFam" id="1.10.40.30:FF:000002">
    <property type="entry name" value="Fumarate hydratase class II"/>
    <property type="match status" value="1"/>
</dbReference>
<evidence type="ECO:0000259" key="6">
    <source>
        <dbReference type="Pfam" id="PF10415"/>
    </source>
</evidence>
<evidence type="ECO:0000256" key="2">
    <source>
        <dbReference type="ARBA" id="ARBA00022532"/>
    </source>
</evidence>
<comment type="catalytic activity">
    <reaction evidence="4">
        <text>(S)-malate = fumarate + H2O</text>
        <dbReference type="Rhea" id="RHEA:12460"/>
        <dbReference type="ChEBI" id="CHEBI:15377"/>
        <dbReference type="ChEBI" id="CHEBI:15589"/>
        <dbReference type="ChEBI" id="CHEBI:29806"/>
        <dbReference type="EC" id="4.2.1.2"/>
    </reaction>
</comment>
<evidence type="ECO:0000256" key="4">
    <source>
        <dbReference type="HAMAP-Rule" id="MF_00743"/>
    </source>
</evidence>
<dbReference type="GO" id="GO:0006106">
    <property type="term" value="P:fumarate metabolic process"/>
    <property type="evidence" value="ECO:0007669"/>
    <property type="project" value="InterPro"/>
</dbReference>
<dbReference type="AlphaFoldDB" id="A0A7X2D233"/>
<keyword evidence="3 4" id="KW-0456">Lyase</keyword>
<dbReference type="PANTHER" id="PTHR11444">
    <property type="entry name" value="ASPARTATEAMMONIA/ARGININOSUCCINATE/ADENYLOSUCCINATE LYASE"/>
    <property type="match status" value="1"/>
</dbReference>
<feature type="binding site" evidence="4">
    <location>
        <position position="321"/>
    </location>
    <ligand>
        <name>substrate</name>
    </ligand>
</feature>
<dbReference type="InterPro" id="IPR022761">
    <property type="entry name" value="Fumarate_lyase_N"/>
</dbReference>
<dbReference type="Pfam" id="PF00206">
    <property type="entry name" value="Lyase_1"/>
    <property type="match status" value="1"/>
</dbReference>
<organism evidence="7 8">
    <name type="scientific">Roseospira navarrensis</name>
    <dbReference type="NCBI Taxonomy" id="140058"/>
    <lineage>
        <taxon>Bacteria</taxon>
        <taxon>Pseudomonadati</taxon>
        <taxon>Pseudomonadota</taxon>
        <taxon>Alphaproteobacteria</taxon>
        <taxon>Rhodospirillales</taxon>
        <taxon>Rhodospirillaceae</taxon>
        <taxon>Roseospira</taxon>
    </lineage>
</organism>
<dbReference type="PROSITE" id="PS00163">
    <property type="entry name" value="FUMARATE_LYASES"/>
    <property type="match status" value="1"/>
</dbReference>
<evidence type="ECO:0000313" key="7">
    <source>
        <dbReference type="EMBL" id="MQX35859.1"/>
    </source>
</evidence>
<dbReference type="GO" id="GO:0006108">
    <property type="term" value="P:malate metabolic process"/>
    <property type="evidence" value="ECO:0007669"/>
    <property type="project" value="TreeGrafter"/>
</dbReference>
<dbReference type="FunFam" id="1.10.275.10:FF:000001">
    <property type="entry name" value="Fumarate hydratase, mitochondrial"/>
    <property type="match status" value="1"/>
</dbReference>
<dbReference type="InterPro" id="IPR024083">
    <property type="entry name" value="Fumarase/histidase_N"/>
</dbReference>
<proteinExistence type="inferred from homology"/>
<feature type="site" description="Important for catalytic activity" evidence="4">
    <location>
        <position position="333"/>
    </location>
</feature>
<dbReference type="InterPro" id="IPR008948">
    <property type="entry name" value="L-Aspartase-like"/>
</dbReference>
<dbReference type="Proteomes" id="UP000434582">
    <property type="component" value="Unassembled WGS sequence"/>
</dbReference>
<comment type="miscellaneous">
    <text evidence="4">There are 2 substrate-binding sites: the catalytic A site, and the non-catalytic B site that may play a role in the transfer of substrate or product between the active site and the solvent. Alternatively, the B site may bind allosteric effectors.</text>
</comment>
<dbReference type="Gene3D" id="1.10.40.30">
    <property type="entry name" value="Fumarase/aspartase (C-terminal domain)"/>
    <property type="match status" value="1"/>
</dbReference>
<dbReference type="CDD" id="cd01362">
    <property type="entry name" value="Fumarase_classII"/>
    <property type="match status" value="1"/>
</dbReference>
<comment type="caution">
    <text evidence="7">The sequence shown here is derived from an EMBL/GenBank/DDBJ whole genome shotgun (WGS) entry which is preliminary data.</text>
</comment>
<dbReference type="HAMAP" id="MF_00743">
    <property type="entry name" value="FumaraseC"/>
    <property type="match status" value="1"/>
</dbReference>
<dbReference type="GO" id="GO:0005737">
    <property type="term" value="C:cytoplasm"/>
    <property type="evidence" value="ECO:0007669"/>
    <property type="project" value="UniProtKB-SubCell"/>
</dbReference>
<gene>
    <name evidence="4" type="primary">fumC</name>
    <name evidence="7" type="ORF">GHC57_04930</name>
</gene>
<dbReference type="PRINTS" id="PR00145">
    <property type="entry name" value="ARGSUCLYASE"/>
</dbReference>
<dbReference type="InterPro" id="IPR020557">
    <property type="entry name" value="Fumarate_lyase_CS"/>
</dbReference>
<protein>
    <recommendedName>
        <fullName evidence="4">Fumarate hydratase class II</fullName>
        <shortName evidence="4">Fumarase C</shortName>
        <ecNumber evidence="4">4.2.1.2</ecNumber>
    </recommendedName>
    <alternativeName>
        <fullName evidence="4">Aerobic fumarase</fullName>
    </alternativeName>
    <alternativeName>
        <fullName evidence="4">Iron-independent fumarase</fullName>
    </alternativeName>
</protein>
<comment type="pathway">
    <text evidence="4">Carbohydrate metabolism; tricarboxylic acid cycle; (S)-malate from fumarate: step 1/1.</text>
</comment>
<dbReference type="InterPro" id="IPR005677">
    <property type="entry name" value="Fum_hydII"/>
</dbReference>
<evidence type="ECO:0000313" key="8">
    <source>
        <dbReference type="Proteomes" id="UP000434582"/>
    </source>
</evidence>
<dbReference type="FunFam" id="1.20.200.10:FF:000001">
    <property type="entry name" value="Fumarate hydratase, mitochondrial"/>
    <property type="match status" value="1"/>
</dbReference>
<feature type="binding site" description="in site B" evidence="4">
    <location>
        <begin position="131"/>
        <end position="134"/>
    </location>
    <ligand>
        <name>substrate</name>
    </ligand>
</feature>
<feature type="active site" description="Proton donor/acceptor" evidence="4">
    <location>
        <position position="190"/>
    </location>
</feature>
<dbReference type="Gene3D" id="1.20.200.10">
    <property type="entry name" value="Fumarase/aspartase (Central domain)"/>
    <property type="match status" value="1"/>
</dbReference>
<accession>A0A7X2D233</accession>
<dbReference type="EC" id="4.2.1.2" evidence="4"/>
<feature type="domain" description="Fumarase C C-terminal" evidence="6">
    <location>
        <begin position="410"/>
        <end position="462"/>
    </location>
</feature>